<feature type="transmembrane region" description="Helical" evidence="13">
    <location>
        <begin position="28"/>
        <end position="50"/>
    </location>
</feature>
<dbReference type="SUPFAM" id="SSF81321">
    <property type="entry name" value="Family A G protein-coupled receptor-like"/>
    <property type="match status" value="1"/>
</dbReference>
<dbReference type="SMART" id="SM01381">
    <property type="entry name" value="7TM_GPCR_Srsx"/>
    <property type="match status" value="1"/>
</dbReference>
<proteinExistence type="inferred from homology"/>
<comment type="caution">
    <text evidence="15">The sequence shown here is derived from an EMBL/GenBank/DDBJ whole genome shotgun (WGS) entry which is preliminary data.</text>
</comment>
<evidence type="ECO:0000256" key="7">
    <source>
        <dbReference type="ARBA" id="ARBA00022989"/>
    </source>
</evidence>
<evidence type="ECO:0000256" key="10">
    <source>
        <dbReference type="ARBA" id="ARBA00023170"/>
    </source>
</evidence>
<evidence type="ECO:0000256" key="6">
    <source>
        <dbReference type="ARBA" id="ARBA00022725"/>
    </source>
</evidence>
<evidence type="ECO:0000256" key="4">
    <source>
        <dbReference type="ARBA" id="ARBA00022606"/>
    </source>
</evidence>
<dbReference type="InterPro" id="IPR017452">
    <property type="entry name" value="GPCR_Rhodpsn_7TM"/>
</dbReference>
<dbReference type="Pfam" id="PF13853">
    <property type="entry name" value="7tm_4"/>
    <property type="match status" value="1"/>
</dbReference>
<keyword evidence="8 12" id="KW-0297">G-protein coupled receptor</keyword>
<accession>A0AA40HE77</accession>
<feature type="transmembrane region" description="Helical" evidence="13">
    <location>
        <begin position="81"/>
        <end position="101"/>
    </location>
</feature>
<protein>
    <recommendedName>
        <fullName evidence="13">Olfactory receptor</fullName>
    </recommendedName>
</protein>
<comment type="similarity">
    <text evidence="12">Belongs to the G-protein coupled receptor 1 family.</text>
</comment>
<dbReference type="GO" id="GO:0005886">
    <property type="term" value="C:plasma membrane"/>
    <property type="evidence" value="ECO:0007669"/>
    <property type="project" value="UniProtKB-SubCell"/>
</dbReference>
<keyword evidence="9 13" id="KW-0472">Membrane</keyword>
<evidence type="ECO:0000313" key="16">
    <source>
        <dbReference type="Proteomes" id="UP001177744"/>
    </source>
</evidence>
<dbReference type="InterPro" id="IPR000725">
    <property type="entry name" value="Olfact_rcpt"/>
</dbReference>
<dbReference type="GO" id="GO:0004984">
    <property type="term" value="F:olfactory receptor activity"/>
    <property type="evidence" value="ECO:0007669"/>
    <property type="project" value="InterPro"/>
</dbReference>
<dbReference type="EMBL" id="JAULJE010000021">
    <property type="protein sequence ID" value="KAK1329651.1"/>
    <property type="molecule type" value="Genomic_DNA"/>
</dbReference>
<feature type="transmembrane region" description="Helical" evidence="13">
    <location>
        <begin position="256"/>
        <end position="273"/>
    </location>
</feature>
<feature type="transmembrane region" description="Helical" evidence="13">
    <location>
        <begin position="181"/>
        <end position="206"/>
    </location>
</feature>
<evidence type="ECO:0000256" key="2">
    <source>
        <dbReference type="ARBA" id="ARBA00004651"/>
    </source>
</evidence>
<evidence type="ECO:0000256" key="11">
    <source>
        <dbReference type="ARBA" id="ARBA00023224"/>
    </source>
</evidence>
<keyword evidence="5 12" id="KW-0812">Transmembrane</keyword>
<evidence type="ECO:0000256" key="8">
    <source>
        <dbReference type="ARBA" id="ARBA00023040"/>
    </source>
</evidence>
<dbReference type="PROSITE" id="PS00237">
    <property type="entry name" value="G_PROTEIN_RECEP_F1_1"/>
    <property type="match status" value="1"/>
</dbReference>
<evidence type="ECO:0000256" key="12">
    <source>
        <dbReference type="RuleBase" id="RU000688"/>
    </source>
</evidence>
<sequence>MANLTGTVSVFLLQGFSASPELQLLSAAFFLLVYLAAVLGNVSIVAAVVLDPRLHTPMYFFLKHLSLVDICSMSTTLPRALLFAFVSLGSTECFLITSMAYDRCLAIYRPLVYGVAMRPGICVSLVAVAWGSGLLFSAFHTANTFSLPFCGPRVIDHFFCDIPPVMRLACAHAEAHEAAGFAASGCVIMSCFALTVLSYVRILATVARIRSAGGRRKAFSTCSSHLATVLLFYGAGSSAYMQPSARSSPLQGRLAAVFYSILTPTLNPLIYSLRNKDMMGALRKLYLQVLS</sequence>
<dbReference type="PRINTS" id="PR00237">
    <property type="entry name" value="GPCRRHODOPSN"/>
</dbReference>
<keyword evidence="10 12" id="KW-0675">Receptor</keyword>
<name>A0AA40HE77_CNENI</name>
<keyword evidence="16" id="KW-1185">Reference proteome</keyword>
<dbReference type="FunFam" id="1.20.1070.10:FF:000001">
    <property type="entry name" value="Olfactory receptor"/>
    <property type="match status" value="1"/>
</dbReference>
<evidence type="ECO:0000313" key="15">
    <source>
        <dbReference type="EMBL" id="KAK1329651.1"/>
    </source>
</evidence>
<evidence type="ECO:0000256" key="9">
    <source>
        <dbReference type="ARBA" id="ARBA00023136"/>
    </source>
</evidence>
<gene>
    <name evidence="15" type="ORF">QTO34_009833</name>
</gene>
<evidence type="ECO:0000256" key="1">
    <source>
        <dbReference type="ARBA" id="ARBA00003929"/>
    </source>
</evidence>
<keyword evidence="7 13" id="KW-1133">Transmembrane helix</keyword>
<feature type="transmembrane region" description="Helical" evidence="13">
    <location>
        <begin position="218"/>
        <end position="236"/>
    </location>
</feature>
<feature type="transmembrane region" description="Helical" evidence="13">
    <location>
        <begin position="121"/>
        <end position="139"/>
    </location>
</feature>
<evidence type="ECO:0000256" key="13">
    <source>
        <dbReference type="RuleBase" id="RU363047"/>
    </source>
</evidence>
<dbReference type="GO" id="GO:0004930">
    <property type="term" value="F:G protein-coupled receptor activity"/>
    <property type="evidence" value="ECO:0007669"/>
    <property type="project" value="UniProtKB-KW"/>
</dbReference>
<dbReference type="AlphaFoldDB" id="A0AA40HE77"/>
<dbReference type="Gene3D" id="1.20.1070.10">
    <property type="entry name" value="Rhodopsin 7-helix transmembrane proteins"/>
    <property type="match status" value="1"/>
</dbReference>
<comment type="subcellular location">
    <subcellularLocation>
        <location evidence="2 13">Cell membrane</location>
        <topology evidence="2 13">Multi-pass membrane protein</topology>
    </subcellularLocation>
</comment>
<feature type="domain" description="G-protein coupled receptors family 1 profile" evidence="14">
    <location>
        <begin position="40"/>
        <end position="271"/>
    </location>
</feature>
<keyword evidence="6 13" id="KW-0552">Olfaction</keyword>
<dbReference type="InterPro" id="IPR050516">
    <property type="entry name" value="Olfactory_GPCR"/>
</dbReference>
<dbReference type="PANTHER" id="PTHR26452">
    <property type="entry name" value="OLFACTORY RECEPTOR"/>
    <property type="match status" value="1"/>
</dbReference>
<keyword evidence="4 13" id="KW-0716">Sensory transduction</keyword>
<organism evidence="15 16">
    <name type="scientific">Cnephaeus nilssonii</name>
    <name type="common">Northern bat</name>
    <name type="synonym">Eptesicus nilssonii</name>
    <dbReference type="NCBI Taxonomy" id="3371016"/>
    <lineage>
        <taxon>Eukaryota</taxon>
        <taxon>Metazoa</taxon>
        <taxon>Chordata</taxon>
        <taxon>Craniata</taxon>
        <taxon>Vertebrata</taxon>
        <taxon>Euteleostomi</taxon>
        <taxon>Mammalia</taxon>
        <taxon>Eutheria</taxon>
        <taxon>Laurasiatheria</taxon>
        <taxon>Chiroptera</taxon>
        <taxon>Yangochiroptera</taxon>
        <taxon>Vespertilionidae</taxon>
        <taxon>Cnephaeus</taxon>
    </lineage>
</organism>
<comment type="function">
    <text evidence="1">Putative odorant or sperm cell receptor.</text>
</comment>
<dbReference type="PROSITE" id="PS50262">
    <property type="entry name" value="G_PROTEIN_RECEP_F1_2"/>
    <property type="match status" value="1"/>
</dbReference>
<evidence type="ECO:0000259" key="14">
    <source>
        <dbReference type="PROSITE" id="PS50262"/>
    </source>
</evidence>
<keyword evidence="3 13" id="KW-1003">Cell membrane</keyword>
<dbReference type="Proteomes" id="UP001177744">
    <property type="component" value="Unassembled WGS sequence"/>
</dbReference>
<keyword evidence="11 12" id="KW-0807">Transducer</keyword>
<evidence type="ECO:0000256" key="5">
    <source>
        <dbReference type="ARBA" id="ARBA00022692"/>
    </source>
</evidence>
<reference evidence="15" key="1">
    <citation type="submission" date="2023-06" db="EMBL/GenBank/DDBJ databases">
        <title>Reference genome for the Northern bat (Eptesicus nilssonii), a most northern bat species.</title>
        <authorList>
            <person name="Laine V.N."/>
            <person name="Pulliainen A.T."/>
            <person name="Lilley T.M."/>
        </authorList>
    </citation>
    <scope>NUCLEOTIDE SEQUENCE</scope>
    <source>
        <strain evidence="15">BLF_Eptnil</strain>
        <tissue evidence="15">Kidney</tissue>
    </source>
</reference>
<dbReference type="PRINTS" id="PR00245">
    <property type="entry name" value="OLFACTORYR"/>
</dbReference>
<evidence type="ECO:0000256" key="3">
    <source>
        <dbReference type="ARBA" id="ARBA00022475"/>
    </source>
</evidence>
<dbReference type="InterPro" id="IPR000276">
    <property type="entry name" value="GPCR_Rhodpsn"/>
</dbReference>